<sequence>MALQADEVTTVSHLLQYDSLSGFLAVAAIDSAVSIPDEAFLAGLMDLWHQQLRACVILEALVVRVATLLDDAAVEWRLTKGAAVAHLDYPNPAVRTFGDVDLVVHPAHWDAAIEALLASGYTRPARALPGDYDDRYGKGATFTTPDGLEIDLHRRFAIGRFGVTSRMEQVFESRDSVVLAGRSIPTFCASDRLLHACYHASLGGYRYLRALRDVAQLILVTGADWADAFSVARDWRAEPVVASAIIECWQRLQLDTAHPAYQRAIARPISRADLRALEVFRTERPFRAKALTAIGAMPVLDVPRYLWTLVSHRD</sequence>
<evidence type="ECO:0000313" key="1">
    <source>
        <dbReference type="EMBL" id="CAB4862385.1"/>
    </source>
</evidence>
<dbReference type="Pfam" id="PF14907">
    <property type="entry name" value="NTP_transf_5"/>
    <property type="match status" value="1"/>
</dbReference>
<organism evidence="1">
    <name type="scientific">freshwater metagenome</name>
    <dbReference type="NCBI Taxonomy" id="449393"/>
    <lineage>
        <taxon>unclassified sequences</taxon>
        <taxon>metagenomes</taxon>
        <taxon>ecological metagenomes</taxon>
    </lineage>
</organism>
<name>A0A6J7CZV6_9ZZZZ</name>
<protein>
    <submittedName>
        <fullName evidence="1">Unannotated protein</fullName>
    </submittedName>
</protein>
<accession>A0A6J7CZV6</accession>
<dbReference type="EMBL" id="CAFBLP010000005">
    <property type="protein sequence ID" value="CAB4862385.1"/>
    <property type="molecule type" value="Genomic_DNA"/>
</dbReference>
<reference evidence="1" key="1">
    <citation type="submission" date="2020-05" db="EMBL/GenBank/DDBJ databases">
        <authorList>
            <person name="Chiriac C."/>
            <person name="Salcher M."/>
            <person name="Ghai R."/>
            <person name="Kavagutti S V."/>
        </authorList>
    </citation>
    <scope>NUCLEOTIDE SEQUENCE</scope>
</reference>
<dbReference type="InterPro" id="IPR043519">
    <property type="entry name" value="NT_sf"/>
</dbReference>
<dbReference type="AlphaFoldDB" id="A0A6J7CZV6"/>
<dbReference type="SUPFAM" id="SSF81301">
    <property type="entry name" value="Nucleotidyltransferase"/>
    <property type="match status" value="1"/>
</dbReference>
<gene>
    <name evidence="1" type="ORF">UFOPK3376_00341</name>
</gene>
<dbReference type="InterPro" id="IPR039498">
    <property type="entry name" value="NTP_transf_5"/>
</dbReference>
<dbReference type="Gene3D" id="3.30.460.40">
    <property type="match status" value="1"/>
</dbReference>
<proteinExistence type="predicted"/>